<feature type="transmembrane region" description="Helical" evidence="7">
    <location>
        <begin position="225"/>
        <end position="243"/>
    </location>
</feature>
<dbReference type="InterPro" id="IPR022764">
    <property type="entry name" value="Peptidase_S54_rhomboid_dom"/>
</dbReference>
<feature type="transmembrane region" description="Helical" evidence="7">
    <location>
        <begin position="120"/>
        <end position="140"/>
    </location>
</feature>
<sequence length="284" mass="29522">MTAPADVRTCYLHPDRVAGITCQRCDRPICPACMHQASVGFHCPECAKGGAQKVYRGPAALVTQPLATQVLIGLNVAVFVLGLVLGGASAVRGTTTSLITDGGLFGPLVPEEPYRLVTSGFLHGGLLHLGFNMWVLWVLGRFMEPTLGRVRFVALYLCALFAGSLGVVLIDPLSLTVGASGAIFGLMGGALLVARERHIDLRQSGLVTVLVINLLITFAVPGISIGGHIGGLLGGVAAAFVLTEGARRMGRRGDLFAAGLTLALGVVFAVVAYALMAGRYGFPA</sequence>
<accession>A0AAE9Y4B6</accession>
<dbReference type="SUPFAM" id="SSF57845">
    <property type="entry name" value="B-box zinc-binding domain"/>
    <property type="match status" value="1"/>
</dbReference>
<evidence type="ECO:0000256" key="2">
    <source>
        <dbReference type="ARBA" id="ARBA00009045"/>
    </source>
</evidence>
<evidence type="ECO:0000256" key="6">
    <source>
        <dbReference type="ARBA" id="ARBA00023136"/>
    </source>
</evidence>
<evidence type="ECO:0000256" key="5">
    <source>
        <dbReference type="ARBA" id="ARBA00022989"/>
    </source>
</evidence>
<keyword evidence="3 7" id="KW-0812">Transmembrane</keyword>
<feature type="transmembrane region" description="Helical" evidence="7">
    <location>
        <begin position="176"/>
        <end position="194"/>
    </location>
</feature>
<evidence type="ECO:0000259" key="8">
    <source>
        <dbReference type="Pfam" id="PF01694"/>
    </source>
</evidence>
<feature type="transmembrane region" description="Helical" evidence="7">
    <location>
        <begin position="255"/>
        <end position="276"/>
    </location>
</feature>
<dbReference type="AlphaFoldDB" id="A0AAE9Y4B6"/>
<protein>
    <submittedName>
        <fullName evidence="9">Rhomboid family intramembrane serine protease</fullName>
    </submittedName>
</protein>
<organism evidence="9 10">
    <name type="scientific">Iamia majanohamensis</name>
    <dbReference type="NCBI Taxonomy" id="467976"/>
    <lineage>
        <taxon>Bacteria</taxon>
        <taxon>Bacillati</taxon>
        <taxon>Actinomycetota</taxon>
        <taxon>Acidimicrobiia</taxon>
        <taxon>Acidimicrobiales</taxon>
        <taxon>Iamiaceae</taxon>
        <taxon>Iamia</taxon>
    </lineage>
</organism>
<comment type="subcellular location">
    <subcellularLocation>
        <location evidence="1">Membrane</location>
        <topology evidence="1">Multi-pass membrane protein</topology>
    </subcellularLocation>
</comment>
<dbReference type="Pfam" id="PF01694">
    <property type="entry name" value="Rhomboid"/>
    <property type="match status" value="1"/>
</dbReference>
<name>A0AAE9Y4B6_9ACTN</name>
<keyword evidence="5 7" id="KW-1133">Transmembrane helix</keyword>
<evidence type="ECO:0000313" key="10">
    <source>
        <dbReference type="Proteomes" id="UP001216390"/>
    </source>
</evidence>
<feature type="transmembrane region" description="Helical" evidence="7">
    <location>
        <begin position="152"/>
        <end position="170"/>
    </location>
</feature>
<dbReference type="EMBL" id="CP116942">
    <property type="protein sequence ID" value="WCO66410.1"/>
    <property type="molecule type" value="Genomic_DNA"/>
</dbReference>
<dbReference type="RefSeq" id="WP_272735933.1">
    <property type="nucleotide sequence ID" value="NZ_CP116942.1"/>
</dbReference>
<evidence type="ECO:0000256" key="1">
    <source>
        <dbReference type="ARBA" id="ARBA00004141"/>
    </source>
</evidence>
<dbReference type="GO" id="GO:0016020">
    <property type="term" value="C:membrane"/>
    <property type="evidence" value="ECO:0007669"/>
    <property type="project" value="UniProtKB-SubCell"/>
</dbReference>
<dbReference type="PANTHER" id="PTHR43731:SF14">
    <property type="entry name" value="PRESENILIN-ASSOCIATED RHOMBOID-LIKE PROTEIN, MITOCHONDRIAL"/>
    <property type="match status" value="1"/>
</dbReference>
<feature type="domain" description="Peptidase S54 rhomboid" evidence="8">
    <location>
        <begin position="111"/>
        <end position="243"/>
    </location>
</feature>
<keyword evidence="9" id="KW-0645">Protease</keyword>
<dbReference type="KEGG" id="ima:PO878_18080"/>
<comment type="similarity">
    <text evidence="2">Belongs to the peptidase S54 family.</text>
</comment>
<dbReference type="PANTHER" id="PTHR43731">
    <property type="entry name" value="RHOMBOID PROTEASE"/>
    <property type="match status" value="1"/>
</dbReference>
<keyword evidence="6 7" id="KW-0472">Membrane</keyword>
<dbReference type="GO" id="GO:0004252">
    <property type="term" value="F:serine-type endopeptidase activity"/>
    <property type="evidence" value="ECO:0007669"/>
    <property type="project" value="InterPro"/>
</dbReference>
<reference evidence="9" key="1">
    <citation type="submission" date="2023-01" db="EMBL/GenBank/DDBJ databases">
        <title>The diversity of Class Acidimicrobiia in South China Sea sediment environments and the proposal of Iamia marina sp. nov., a novel species of the genus Iamia.</title>
        <authorList>
            <person name="He Y."/>
            <person name="Tian X."/>
        </authorList>
    </citation>
    <scope>NUCLEOTIDE SEQUENCE</scope>
    <source>
        <strain evidence="9">DSM 19957</strain>
    </source>
</reference>
<keyword evidence="4" id="KW-0378">Hydrolase</keyword>
<keyword evidence="10" id="KW-1185">Reference proteome</keyword>
<dbReference type="Gene3D" id="1.20.1540.10">
    <property type="entry name" value="Rhomboid-like"/>
    <property type="match status" value="1"/>
</dbReference>
<evidence type="ECO:0000256" key="7">
    <source>
        <dbReference type="SAM" id="Phobius"/>
    </source>
</evidence>
<evidence type="ECO:0000313" key="9">
    <source>
        <dbReference type="EMBL" id="WCO66410.1"/>
    </source>
</evidence>
<dbReference type="InterPro" id="IPR050925">
    <property type="entry name" value="Rhomboid_protease_S54"/>
</dbReference>
<dbReference type="Proteomes" id="UP001216390">
    <property type="component" value="Chromosome"/>
</dbReference>
<feature type="transmembrane region" description="Helical" evidence="7">
    <location>
        <begin position="70"/>
        <end position="91"/>
    </location>
</feature>
<gene>
    <name evidence="9" type="ORF">PO878_18080</name>
</gene>
<proteinExistence type="inferred from homology"/>
<evidence type="ECO:0000256" key="4">
    <source>
        <dbReference type="ARBA" id="ARBA00022801"/>
    </source>
</evidence>
<dbReference type="SUPFAM" id="SSF144091">
    <property type="entry name" value="Rhomboid-like"/>
    <property type="match status" value="1"/>
</dbReference>
<dbReference type="InterPro" id="IPR035952">
    <property type="entry name" value="Rhomboid-like_sf"/>
</dbReference>
<feature type="transmembrane region" description="Helical" evidence="7">
    <location>
        <begin position="201"/>
        <end position="219"/>
    </location>
</feature>
<evidence type="ECO:0000256" key="3">
    <source>
        <dbReference type="ARBA" id="ARBA00022692"/>
    </source>
</evidence>
<dbReference type="GO" id="GO:0006508">
    <property type="term" value="P:proteolysis"/>
    <property type="evidence" value="ECO:0007669"/>
    <property type="project" value="UniProtKB-KW"/>
</dbReference>